<dbReference type="InterPro" id="IPR043780">
    <property type="entry name" value="DUF5722"/>
</dbReference>
<name>A0A418KUT1_9ACTN</name>
<dbReference type="EMBL" id="QUAL01000054">
    <property type="protein sequence ID" value="RIQ30986.1"/>
    <property type="molecule type" value="Genomic_DNA"/>
</dbReference>
<evidence type="ECO:0000313" key="3">
    <source>
        <dbReference type="EMBL" id="RIQ30986.1"/>
    </source>
</evidence>
<evidence type="ECO:0000256" key="1">
    <source>
        <dbReference type="SAM" id="SignalP"/>
    </source>
</evidence>
<protein>
    <recommendedName>
        <fullName evidence="2">DUF5722 domain-containing protein</fullName>
    </recommendedName>
</protein>
<accession>A0A418KUT1</accession>
<dbReference type="OrthoDB" id="175224at2"/>
<dbReference type="AlphaFoldDB" id="A0A418KUT1"/>
<sequence length="999" mass="107226">MRHRRRLRSIVLPLLASALGLGALAGVPARAAPDTADADTAGITGVTVTDDAVTVAGTAPGGAQVDVYALPTEVPETDWAGREPVATGTATPDGAFTADIGRTAADRELYYSKYLAVVDGAPLGTYHYADDVRITPVNDFPYPQSPTKKGLQVQMTADAEELGVGHAGINVAFNDLMQLTDEGPDRSIPFTWNGTEYYFDAGHVASLDRQIKPLSDNGAVVNLILILYRDDSPNSAWPVLKHPDADLTGGPVFAFNTETAEGVAHYTAAIEFLAGRYTREDQRYGRATGFIVGNEVDAQFVWQNMGEKPLEEFLLSYERALRITHLATRTAYEQARTYTSLTHSWTTPSGPAVPAGRFYPGKDVVDGLNALTKAHGDYAWHIAHHPYPENLLDPAFWEDTTATPDPDTTPRITFKNIEVLNAYLTRPEQLYDGQPRRVILSEQGCNTPGDSAEAERLQAACYALAYYKIHFLPAIDSFILHRHVDHKHEGGLRLGLWWWDDSRPDPAPPAERKLIHDVFTYIDTERSLEVTEFALDVIGIDDWSELVDGWDPDALAVRDLPVTAGASVTARPLRATTLFDFAGGTQGWRTSDAANAVAADDGFLRTSFTYESGMSANLAQLWRGTDVVLAEPADASAAAALTLRVRIPDDADIGSRFAKVRLYGTDGSIAEGAARLPADGGWQSVAVDLTGWSGREGIERIKVWARGDTNAEWSGHFDVDDVRLASRLTGAERVANVEVDASAAEGIGVGDPVEITVRNDDLRPVAEPIEVRACDGVAVEPAALDAAGLAPGESRTFIVTVASSAPADEYDPALCFVAGGLQYTERVDVPPPPVPVATPIYDFDDGTTQGWQAGPGVDTVTAVTSMANGPGIPQAGTHLLDGAATVGSSLAPKTMYVDPAQPLDLSDAGRVVAYVNSYGGAPGATGYEVTFTLASGDDELTVTQPYTADRWNEVALDVSQWAGRSAIDHVEVTMHAVGADYPTWNPHLQVDSVGWFPAD</sequence>
<dbReference type="Proteomes" id="UP000284057">
    <property type="component" value="Unassembled WGS sequence"/>
</dbReference>
<evidence type="ECO:0000313" key="4">
    <source>
        <dbReference type="Proteomes" id="UP000284057"/>
    </source>
</evidence>
<comment type="caution">
    <text evidence="3">The sequence shown here is derived from an EMBL/GenBank/DDBJ whole genome shotgun (WGS) entry which is preliminary data.</text>
</comment>
<gene>
    <name evidence="3" type="ORF">DY240_06765</name>
</gene>
<keyword evidence="4" id="KW-1185">Reference proteome</keyword>
<evidence type="ECO:0000259" key="2">
    <source>
        <dbReference type="Pfam" id="PF18989"/>
    </source>
</evidence>
<reference evidence="3 4" key="1">
    <citation type="submission" date="2018-09" db="EMBL/GenBank/DDBJ databases">
        <title>Isolation, diversity and antifungal activity of actinobacteria from wheat.</title>
        <authorList>
            <person name="Han C."/>
        </authorList>
    </citation>
    <scope>NUCLEOTIDE SEQUENCE [LARGE SCALE GENOMIC DNA]</scope>
    <source>
        <strain evidence="3 4">NEAU-YY265</strain>
    </source>
</reference>
<dbReference type="Gene3D" id="2.60.120.260">
    <property type="entry name" value="Galactose-binding domain-like"/>
    <property type="match status" value="2"/>
</dbReference>
<dbReference type="SUPFAM" id="SSF51445">
    <property type="entry name" value="(Trans)glycosidases"/>
    <property type="match status" value="1"/>
</dbReference>
<dbReference type="Pfam" id="PF18989">
    <property type="entry name" value="DUF5722"/>
    <property type="match status" value="1"/>
</dbReference>
<feature type="chain" id="PRO_5019421050" description="DUF5722 domain-containing protein" evidence="1">
    <location>
        <begin position="32"/>
        <end position="999"/>
    </location>
</feature>
<keyword evidence="1" id="KW-0732">Signal</keyword>
<dbReference type="RefSeq" id="WP_119659191.1">
    <property type="nucleotide sequence ID" value="NZ_QUAL01000054.1"/>
</dbReference>
<dbReference type="InterPro" id="IPR017853">
    <property type="entry name" value="GH"/>
</dbReference>
<organism evidence="3 4">
    <name type="scientific">Jiangella rhizosphaerae</name>
    <dbReference type="NCBI Taxonomy" id="2293569"/>
    <lineage>
        <taxon>Bacteria</taxon>
        <taxon>Bacillati</taxon>
        <taxon>Actinomycetota</taxon>
        <taxon>Actinomycetes</taxon>
        <taxon>Jiangellales</taxon>
        <taxon>Jiangellaceae</taxon>
        <taxon>Jiangella</taxon>
    </lineage>
</organism>
<proteinExistence type="predicted"/>
<feature type="signal peptide" evidence="1">
    <location>
        <begin position="1"/>
        <end position="31"/>
    </location>
</feature>
<feature type="domain" description="DUF5722" evidence="2">
    <location>
        <begin position="141"/>
        <end position="545"/>
    </location>
</feature>